<accession>A0A3S0SC85</accession>
<dbReference type="GO" id="GO:0006085">
    <property type="term" value="P:acetyl-CoA biosynthetic process"/>
    <property type="evidence" value="ECO:0007669"/>
    <property type="project" value="UniProtKB-UniRule"/>
</dbReference>
<evidence type="ECO:0000256" key="10">
    <source>
        <dbReference type="RuleBase" id="RU003835"/>
    </source>
</evidence>
<keyword evidence="2 9" id="KW-0963">Cytoplasm</keyword>
<feature type="binding site" evidence="9">
    <location>
        <begin position="328"/>
        <end position="332"/>
    </location>
    <ligand>
        <name>ATP</name>
        <dbReference type="ChEBI" id="CHEBI:30616"/>
    </ligand>
</feature>
<dbReference type="InterPro" id="IPR023865">
    <property type="entry name" value="Aliphatic_acid_kinase_CS"/>
</dbReference>
<feature type="binding site" evidence="9">
    <location>
        <begin position="208"/>
        <end position="212"/>
    </location>
    <ligand>
        <name>ATP</name>
        <dbReference type="ChEBI" id="CHEBI:30616"/>
    </ligand>
</feature>
<evidence type="ECO:0000313" key="11">
    <source>
        <dbReference type="EMBL" id="RUL78967.1"/>
    </source>
</evidence>
<keyword evidence="5 9" id="KW-0547">Nucleotide-binding</keyword>
<feature type="binding site" evidence="9">
    <location>
        <position position="379"/>
    </location>
    <ligand>
        <name>Mg(2+)</name>
        <dbReference type="ChEBI" id="CHEBI:18420"/>
    </ligand>
</feature>
<comment type="cofactor">
    <cofactor evidence="9">
        <name>Mg(2+)</name>
        <dbReference type="ChEBI" id="CHEBI:18420"/>
    </cofactor>
    <cofactor evidence="9">
        <name>Mn(2+)</name>
        <dbReference type="ChEBI" id="CHEBI:29035"/>
    </cofactor>
    <text evidence="9">Mg(2+). Can also accept Mn(2+).</text>
</comment>
<proteinExistence type="inferred from homology"/>
<protein>
    <recommendedName>
        <fullName evidence="9">Acetate kinase</fullName>
        <ecNumber evidence="9">2.7.2.1</ecNumber>
    </recommendedName>
    <alternativeName>
        <fullName evidence="9">Acetokinase</fullName>
    </alternativeName>
</protein>
<dbReference type="Proteomes" id="UP000274358">
    <property type="component" value="Unassembled WGS sequence"/>
</dbReference>
<dbReference type="UniPathway" id="UPA00340">
    <property type="reaction ID" value="UER00458"/>
</dbReference>
<dbReference type="PANTHER" id="PTHR21060:SF21">
    <property type="entry name" value="ACETATE KINASE"/>
    <property type="match status" value="1"/>
</dbReference>
<comment type="similarity">
    <text evidence="1 9 10">Belongs to the acetokinase family.</text>
</comment>
<evidence type="ECO:0000256" key="3">
    <source>
        <dbReference type="ARBA" id="ARBA00022679"/>
    </source>
</evidence>
<evidence type="ECO:0000256" key="8">
    <source>
        <dbReference type="ARBA" id="ARBA00022842"/>
    </source>
</evidence>
<dbReference type="PIRSF" id="PIRSF000722">
    <property type="entry name" value="Acetate_prop_kin"/>
    <property type="match status" value="1"/>
</dbReference>
<evidence type="ECO:0000256" key="4">
    <source>
        <dbReference type="ARBA" id="ARBA00022723"/>
    </source>
</evidence>
<feature type="site" description="Transition state stabilizer" evidence="9">
    <location>
        <position position="181"/>
    </location>
</feature>
<feature type="binding site" evidence="9">
    <location>
        <position position="93"/>
    </location>
    <ligand>
        <name>substrate</name>
    </ligand>
</feature>
<dbReference type="GO" id="GO:0005829">
    <property type="term" value="C:cytosol"/>
    <property type="evidence" value="ECO:0007669"/>
    <property type="project" value="TreeGrafter"/>
</dbReference>
<dbReference type="SUPFAM" id="SSF53067">
    <property type="entry name" value="Actin-like ATPase domain"/>
    <property type="match status" value="2"/>
</dbReference>
<keyword evidence="7 9" id="KW-0067">ATP-binding</keyword>
<feature type="binding site" evidence="9">
    <location>
        <position position="16"/>
    </location>
    <ligand>
        <name>ATP</name>
        <dbReference type="ChEBI" id="CHEBI:30616"/>
    </ligand>
</feature>
<gene>
    <name evidence="9" type="primary">ackA</name>
    <name evidence="11" type="ORF">EKH80_03980</name>
</gene>
<dbReference type="HAMAP" id="MF_00020">
    <property type="entry name" value="Acetate_kinase"/>
    <property type="match status" value="1"/>
</dbReference>
<dbReference type="PANTHER" id="PTHR21060">
    <property type="entry name" value="ACETATE KINASE"/>
    <property type="match status" value="1"/>
</dbReference>
<evidence type="ECO:0000256" key="2">
    <source>
        <dbReference type="ARBA" id="ARBA00022490"/>
    </source>
</evidence>
<dbReference type="AlphaFoldDB" id="A0A3S0SC85"/>
<feature type="binding site" evidence="9">
    <location>
        <position position="9"/>
    </location>
    <ligand>
        <name>Mg(2+)</name>
        <dbReference type="ChEBI" id="CHEBI:18420"/>
    </ligand>
</feature>
<dbReference type="PRINTS" id="PR00471">
    <property type="entry name" value="ACETATEKNASE"/>
</dbReference>
<organism evidence="11 12">
    <name type="scientific">Dyella choica</name>
    <dbReference type="NCBI Taxonomy" id="1927959"/>
    <lineage>
        <taxon>Bacteria</taxon>
        <taxon>Pseudomonadati</taxon>
        <taxon>Pseudomonadota</taxon>
        <taxon>Gammaproteobacteria</taxon>
        <taxon>Lysobacterales</taxon>
        <taxon>Rhodanobacteraceae</taxon>
        <taxon>Dyella</taxon>
    </lineage>
</organism>
<dbReference type="GO" id="GO:0005524">
    <property type="term" value="F:ATP binding"/>
    <property type="evidence" value="ECO:0007669"/>
    <property type="project" value="UniProtKB-KW"/>
</dbReference>
<comment type="function">
    <text evidence="9">Catalyzes the formation of acetyl phosphate from acetate and ATP. Can also catalyze the reverse reaction.</text>
</comment>
<comment type="subcellular location">
    <subcellularLocation>
        <location evidence="9">Cytoplasm</location>
    </subcellularLocation>
</comment>
<reference evidence="11 12" key="1">
    <citation type="submission" date="2018-12" db="EMBL/GenBank/DDBJ databases">
        <title>Dyella dinghuensis sp. nov. DHOA06 and Dyella choica sp. nov. 4M-K27, isolated from forest soil.</title>
        <authorList>
            <person name="Qiu L.-H."/>
            <person name="Gao Z.-H."/>
        </authorList>
    </citation>
    <scope>NUCLEOTIDE SEQUENCE [LARGE SCALE GENOMIC DNA]</scope>
    <source>
        <strain evidence="11 12">4M-K27</strain>
    </source>
</reference>
<dbReference type="PROSITE" id="PS01075">
    <property type="entry name" value="ACETATE_KINASE_1"/>
    <property type="match status" value="1"/>
</dbReference>
<comment type="caution">
    <text evidence="11">The sequence shown here is derived from an EMBL/GenBank/DDBJ whole genome shotgun (WGS) entry which is preliminary data.</text>
</comment>
<evidence type="ECO:0000256" key="6">
    <source>
        <dbReference type="ARBA" id="ARBA00022777"/>
    </source>
</evidence>
<dbReference type="InterPro" id="IPR043129">
    <property type="entry name" value="ATPase_NBD"/>
</dbReference>
<keyword evidence="8 9" id="KW-0460">Magnesium</keyword>
<evidence type="ECO:0000256" key="5">
    <source>
        <dbReference type="ARBA" id="ARBA00022741"/>
    </source>
</evidence>
<dbReference type="InterPro" id="IPR004372">
    <property type="entry name" value="Ac/propionate_kinase"/>
</dbReference>
<dbReference type="Gene3D" id="3.30.420.40">
    <property type="match status" value="2"/>
</dbReference>
<evidence type="ECO:0000256" key="7">
    <source>
        <dbReference type="ARBA" id="ARBA00022840"/>
    </source>
</evidence>
<dbReference type="GO" id="GO:0008776">
    <property type="term" value="F:acetate kinase activity"/>
    <property type="evidence" value="ECO:0007669"/>
    <property type="project" value="UniProtKB-UniRule"/>
</dbReference>
<dbReference type="OrthoDB" id="9802453at2"/>
<dbReference type="GO" id="GO:0006083">
    <property type="term" value="P:acetate metabolic process"/>
    <property type="evidence" value="ECO:0007669"/>
    <property type="project" value="TreeGrafter"/>
</dbReference>
<feature type="active site" description="Proton donor/acceptor" evidence="9">
    <location>
        <position position="150"/>
    </location>
</feature>
<evidence type="ECO:0000256" key="1">
    <source>
        <dbReference type="ARBA" id="ARBA00008748"/>
    </source>
</evidence>
<feature type="site" description="Transition state stabilizer" evidence="9">
    <location>
        <position position="241"/>
    </location>
</feature>
<comment type="pathway">
    <text evidence="9">Metabolic intermediate biosynthesis; acetyl-CoA biosynthesis; acetyl-CoA from acetate: step 1/2.</text>
</comment>
<keyword evidence="3 9" id="KW-0808">Transferase</keyword>
<dbReference type="PROSITE" id="PS01076">
    <property type="entry name" value="ACETATE_KINASE_2"/>
    <property type="match status" value="1"/>
</dbReference>
<name>A0A3S0SC85_9GAMM</name>
<dbReference type="EC" id="2.7.2.1" evidence="9"/>
<keyword evidence="4 9" id="KW-0479">Metal-binding</keyword>
<dbReference type="GO" id="GO:0000287">
    <property type="term" value="F:magnesium ion binding"/>
    <property type="evidence" value="ECO:0007669"/>
    <property type="project" value="UniProtKB-UniRule"/>
</dbReference>
<feature type="binding site" evidence="9">
    <location>
        <begin position="283"/>
        <end position="285"/>
    </location>
    <ligand>
        <name>ATP</name>
        <dbReference type="ChEBI" id="CHEBI:30616"/>
    </ligand>
</feature>
<keyword evidence="12" id="KW-1185">Reference proteome</keyword>
<sequence length="409" mass="43921">MPKAILTLNAGSSSIKFALYELGGSTQRLLSRGAIEGIGETPRFTARAPDATVLESYAWQHQAARSHEELLQPLLVWITNHLGGEALAGVGHRVVHGGPLFHRPVRIDETVLTALERLVPLAPLHQPHNLAAVKAVARLRPGLPQVACFDTAFHHEMPAVARGLPLPRTYTAAGLRRYGFHGISYEYLAGRLRLLAPTLAKGRVIMAHLGNGASLCALRNGRSIDTTMSFTALDGLMMGTRCGSIDAGVVLYLQQTCGLDVAAVERTLYHDSGLLGVSGISNDMRALLQSQDPRAREAIDLFVYRIVKEIGALASALGGLDALVFSAGIGEHAASIRSEVCDALAWLGVECDGLANDRHEALISTSHSVVRVLVIGTDEEAMIAAHTAELLRKQSLPYPNHGFEERRAS</sequence>
<dbReference type="EMBL" id="RYYV01000002">
    <property type="protein sequence ID" value="RUL78967.1"/>
    <property type="molecule type" value="Genomic_DNA"/>
</dbReference>
<dbReference type="InterPro" id="IPR000890">
    <property type="entry name" value="Aliphatic_acid_kin_short-chain"/>
</dbReference>
<evidence type="ECO:0000256" key="9">
    <source>
        <dbReference type="HAMAP-Rule" id="MF_00020"/>
    </source>
</evidence>
<comment type="catalytic activity">
    <reaction evidence="9">
        <text>acetate + ATP = acetyl phosphate + ADP</text>
        <dbReference type="Rhea" id="RHEA:11352"/>
        <dbReference type="ChEBI" id="CHEBI:22191"/>
        <dbReference type="ChEBI" id="CHEBI:30089"/>
        <dbReference type="ChEBI" id="CHEBI:30616"/>
        <dbReference type="ChEBI" id="CHEBI:456216"/>
        <dbReference type="EC" id="2.7.2.1"/>
    </reaction>
</comment>
<dbReference type="RefSeq" id="WP_126683424.1">
    <property type="nucleotide sequence ID" value="NZ_RYYV01000002.1"/>
</dbReference>
<comment type="subunit">
    <text evidence="9">Homodimer.</text>
</comment>
<evidence type="ECO:0000313" key="12">
    <source>
        <dbReference type="Proteomes" id="UP000274358"/>
    </source>
</evidence>
<dbReference type="Pfam" id="PF00871">
    <property type="entry name" value="Acetate_kinase"/>
    <property type="match status" value="1"/>
</dbReference>
<keyword evidence="6 9" id="KW-0418">Kinase</keyword>
<dbReference type="NCBIfam" id="TIGR00016">
    <property type="entry name" value="ackA"/>
    <property type="match status" value="1"/>
</dbReference>